<dbReference type="AlphaFoldDB" id="A0A2C9CWH1"/>
<dbReference type="InterPro" id="IPR001387">
    <property type="entry name" value="Cro/C1-type_HTH"/>
</dbReference>
<accession>A0A2C9CWH1</accession>
<name>A0A2C9CWH1_9RHOB</name>
<sequence length="91" mass="9727">MSRAKGAQVAGTVQTQAYRDMIAALAAARQAAGLSQAALAVRLGKPASFVGKYELGERRLDVVELLVVLGHLELSFEAFWNAAKITLPEML</sequence>
<evidence type="ECO:0000313" key="3">
    <source>
        <dbReference type="Proteomes" id="UP000220034"/>
    </source>
</evidence>
<dbReference type="Proteomes" id="UP000220034">
    <property type="component" value="Unassembled WGS sequence"/>
</dbReference>
<dbReference type="EMBL" id="OCTN01000019">
    <property type="protein sequence ID" value="SOH95706.1"/>
    <property type="molecule type" value="Genomic_DNA"/>
</dbReference>
<dbReference type="GO" id="GO:0003677">
    <property type="term" value="F:DNA binding"/>
    <property type="evidence" value="ECO:0007669"/>
    <property type="project" value="InterPro"/>
</dbReference>
<evidence type="ECO:0000259" key="1">
    <source>
        <dbReference type="PROSITE" id="PS50943"/>
    </source>
</evidence>
<keyword evidence="3" id="KW-1185">Reference proteome</keyword>
<dbReference type="RefSeq" id="WP_245851745.1">
    <property type="nucleotide sequence ID" value="NZ_OCTN01000019.1"/>
</dbReference>
<dbReference type="SMART" id="SM00530">
    <property type="entry name" value="HTH_XRE"/>
    <property type="match status" value="1"/>
</dbReference>
<dbReference type="SUPFAM" id="SSF47413">
    <property type="entry name" value="lambda repressor-like DNA-binding domains"/>
    <property type="match status" value="1"/>
</dbReference>
<evidence type="ECO:0000313" key="2">
    <source>
        <dbReference type="EMBL" id="SOH95706.1"/>
    </source>
</evidence>
<reference evidence="3" key="1">
    <citation type="submission" date="2017-09" db="EMBL/GenBank/DDBJ databases">
        <authorList>
            <person name="Varghese N."/>
            <person name="Submissions S."/>
        </authorList>
    </citation>
    <scope>NUCLEOTIDE SEQUENCE [LARGE SCALE GENOMIC DNA]</scope>
    <source>
        <strain evidence="3">C7</strain>
    </source>
</reference>
<dbReference type="Gene3D" id="1.10.260.40">
    <property type="entry name" value="lambda repressor-like DNA-binding domains"/>
    <property type="match status" value="1"/>
</dbReference>
<feature type="domain" description="HTH cro/C1-type" evidence="1">
    <location>
        <begin position="25"/>
        <end position="79"/>
    </location>
</feature>
<organism evidence="2 3">
    <name type="scientific">Pontivivens marinum</name>
    <dbReference type="NCBI Taxonomy" id="1690039"/>
    <lineage>
        <taxon>Bacteria</taxon>
        <taxon>Pseudomonadati</taxon>
        <taxon>Pseudomonadota</taxon>
        <taxon>Alphaproteobacteria</taxon>
        <taxon>Rhodobacterales</taxon>
        <taxon>Paracoccaceae</taxon>
        <taxon>Pontivivens</taxon>
    </lineage>
</organism>
<dbReference type="InterPro" id="IPR010982">
    <property type="entry name" value="Lambda_DNA-bd_dom_sf"/>
</dbReference>
<dbReference type="PROSITE" id="PS50943">
    <property type="entry name" value="HTH_CROC1"/>
    <property type="match status" value="1"/>
</dbReference>
<gene>
    <name evidence="2" type="ORF">SAMN06273572_1196</name>
</gene>
<protein>
    <submittedName>
        <fullName evidence="2">Helix-turn-helix</fullName>
    </submittedName>
</protein>
<proteinExistence type="predicted"/>
<dbReference type="Pfam" id="PF01381">
    <property type="entry name" value="HTH_3"/>
    <property type="match status" value="1"/>
</dbReference>